<name>A0A2N0YXZ8_9BACI</name>
<dbReference type="OrthoDB" id="9804124at2"/>
<dbReference type="Gene3D" id="3.30.10.20">
    <property type="match status" value="1"/>
</dbReference>
<dbReference type="InterPro" id="IPR050515">
    <property type="entry name" value="Beta-lactam/transpept"/>
</dbReference>
<dbReference type="Gene3D" id="2.20.70.70">
    <property type="match status" value="1"/>
</dbReference>
<evidence type="ECO:0000256" key="7">
    <source>
        <dbReference type="SAM" id="Phobius"/>
    </source>
</evidence>
<feature type="domain" description="PASTA" evidence="8">
    <location>
        <begin position="660"/>
        <end position="715"/>
    </location>
</feature>
<dbReference type="CDD" id="cd06575">
    <property type="entry name" value="PASTA_Pbp2x-like_2"/>
    <property type="match status" value="1"/>
</dbReference>
<evidence type="ECO:0000256" key="4">
    <source>
        <dbReference type="ARBA" id="ARBA00012448"/>
    </source>
</evidence>
<dbReference type="PANTHER" id="PTHR30627:SF26">
    <property type="entry name" value="PENICILLIN-BINDING PROTEIN 2B"/>
    <property type="match status" value="1"/>
</dbReference>
<comment type="catalytic activity">
    <reaction evidence="6">
        <text>Preferential cleavage: (Ac)2-L-Lys-D-Ala-|-D-Ala. Also transpeptidation of peptidyl-alanyl moieties that are N-acyl substituents of D-alanine.</text>
        <dbReference type="EC" id="3.4.16.4"/>
    </reaction>
</comment>
<feature type="transmembrane region" description="Helical" evidence="7">
    <location>
        <begin position="12"/>
        <end position="32"/>
    </location>
</feature>
<evidence type="ECO:0000256" key="1">
    <source>
        <dbReference type="ARBA" id="ARBA00004370"/>
    </source>
</evidence>
<reference evidence="9 10" key="1">
    <citation type="journal article" date="2003" name="Int. J. Syst. Evol. Microbiol.">
        <title>Bacillus nealsonii sp. nov., isolated from a spacecraft-assembly facility, whose spores are gamma-radiation resistant.</title>
        <authorList>
            <person name="Venkateswaran K."/>
            <person name="Kempf M."/>
            <person name="Chen F."/>
            <person name="Satomi M."/>
            <person name="Nicholson W."/>
            <person name="Kern R."/>
        </authorList>
    </citation>
    <scope>NUCLEOTIDE SEQUENCE [LARGE SCALE GENOMIC DNA]</scope>
    <source>
        <strain evidence="9 10">FO-92</strain>
    </source>
</reference>
<organism evidence="9 10">
    <name type="scientific">Niallia nealsonii</name>
    <dbReference type="NCBI Taxonomy" id="115979"/>
    <lineage>
        <taxon>Bacteria</taxon>
        <taxon>Bacillati</taxon>
        <taxon>Bacillota</taxon>
        <taxon>Bacilli</taxon>
        <taxon>Bacillales</taxon>
        <taxon>Bacillaceae</taxon>
        <taxon>Niallia</taxon>
    </lineage>
</organism>
<dbReference type="GO" id="GO:0009252">
    <property type="term" value="P:peptidoglycan biosynthetic process"/>
    <property type="evidence" value="ECO:0007669"/>
    <property type="project" value="UniProtKB-UniPathway"/>
</dbReference>
<dbReference type="Gene3D" id="3.30.70.2110">
    <property type="match status" value="1"/>
</dbReference>
<keyword evidence="5 7" id="KW-0472">Membrane</keyword>
<dbReference type="GO" id="GO:0071555">
    <property type="term" value="P:cell wall organization"/>
    <property type="evidence" value="ECO:0007669"/>
    <property type="project" value="TreeGrafter"/>
</dbReference>
<evidence type="ECO:0000256" key="6">
    <source>
        <dbReference type="ARBA" id="ARBA00034000"/>
    </source>
</evidence>
<dbReference type="PROSITE" id="PS51178">
    <property type="entry name" value="PASTA"/>
    <property type="match status" value="2"/>
</dbReference>
<proteinExistence type="inferred from homology"/>
<evidence type="ECO:0000256" key="3">
    <source>
        <dbReference type="ARBA" id="ARBA00007171"/>
    </source>
</evidence>
<dbReference type="SMART" id="SM00740">
    <property type="entry name" value="PASTA"/>
    <property type="match status" value="2"/>
</dbReference>
<sequence length="716" mass="78108">MSRKQPNINYGAAGLFILFCLLFFILMIRFVYIQATGEVSGEVLAAKAEKKYATSKVLEASRGSILDRNGEVIAEDTSSYKLVAITDATLSENDPKHPVHVADPEKTAEKLAKYIDLDESEIYRILTKKGAKQVEFGTAGKNLSYDVKKKIEKLKLPGIAIVEGKKRNYPNGTFASHVVGFVEEKEDETTGEYTETGKLGIEQSLNKLLTGKNGSMSYDSDYWGYIIPGSKEKVTPAQNGDNVYLTLDQKIQSFLEDTMKKVAAEYNPKKMIAIVANPKTGEILAMSQRPTFNSATKEGLADSWHNEAIESSYEPGSTMKIFTLAAAVEEGVFNANEKYKSGSYKVTKNSSPIHDHNRVGWGTITYLEGVQRSSNVAFAKIAKEKLGFETYREYLTKFGLDKKTGIDLPNEATSSIAYKWPIEKITTAYGQGTAITPIQQIQAATAVANDGKMLKPYVIDKIVDGSTGDVIKKTKTEVVGTPISAETAKEVRDILETVVTSKNGTGQKYAIKGYDVAGKTGTASIPSSGGYLSGDNNYVFSFLGMAPKDDPELIMYVAVQQPQLAAGETGSDPVSAIFTAVMKSSLQYMDITPSNKPKVQSIKVPDLSGLSISEAKQELKEKGLTAVVIGKGENITEQLPKAQDTYLEGEKVIIKTDGEKTIPNMKGWSLRDVLKVTELYGIKLKKNGNGYVYTQSIKAGSTVKEDTTLTVTLKTH</sequence>
<dbReference type="EC" id="3.4.16.4" evidence="4"/>
<dbReference type="GO" id="GO:0005886">
    <property type="term" value="C:plasma membrane"/>
    <property type="evidence" value="ECO:0007669"/>
    <property type="project" value="TreeGrafter"/>
</dbReference>
<dbReference type="FunFam" id="3.40.710.10:FF:000026">
    <property type="entry name" value="Penicillin-binding protein 1"/>
    <property type="match status" value="1"/>
</dbReference>
<comment type="similarity">
    <text evidence="3">Belongs to the transpeptidase family.</text>
</comment>
<dbReference type="InterPro" id="IPR012338">
    <property type="entry name" value="Beta-lactam/transpept-like"/>
</dbReference>
<protein>
    <recommendedName>
        <fullName evidence="4">serine-type D-Ala-D-Ala carboxypeptidase</fullName>
        <ecNumber evidence="4">3.4.16.4</ecNumber>
    </recommendedName>
</protein>
<keyword evidence="10" id="KW-1185">Reference proteome</keyword>
<evidence type="ECO:0000256" key="2">
    <source>
        <dbReference type="ARBA" id="ARBA00004752"/>
    </source>
</evidence>
<comment type="caution">
    <text evidence="9">The sequence shown here is derived from an EMBL/GenBank/DDBJ whole genome shotgun (WGS) entry which is preliminary data.</text>
</comment>
<dbReference type="SUPFAM" id="SSF56519">
    <property type="entry name" value="Penicillin binding protein dimerisation domain"/>
    <property type="match status" value="1"/>
</dbReference>
<dbReference type="Pfam" id="PF03793">
    <property type="entry name" value="PASTA"/>
    <property type="match status" value="2"/>
</dbReference>
<dbReference type="UniPathway" id="UPA00219"/>
<dbReference type="InterPro" id="IPR005543">
    <property type="entry name" value="PASTA_dom"/>
</dbReference>
<dbReference type="RefSeq" id="WP_101178685.1">
    <property type="nucleotide sequence ID" value="NZ_PISE01000046.1"/>
</dbReference>
<dbReference type="Pfam" id="PF00905">
    <property type="entry name" value="Transpeptidase"/>
    <property type="match status" value="1"/>
</dbReference>
<dbReference type="GO" id="GO:0009002">
    <property type="term" value="F:serine-type D-Ala-D-Ala carboxypeptidase activity"/>
    <property type="evidence" value="ECO:0007669"/>
    <property type="project" value="UniProtKB-EC"/>
</dbReference>
<comment type="pathway">
    <text evidence="2">Cell wall biogenesis; peptidoglycan biosynthesis.</text>
</comment>
<dbReference type="EMBL" id="PISE01000046">
    <property type="protein sequence ID" value="PKG22133.1"/>
    <property type="molecule type" value="Genomic_DNA"/>
</dbReference>
<evidence type="ECO:0000256" key="5">
    <source>
        <dbReference type="ARBA" id="ARBA00023136"/>
    </source>
</evidence>
<dbReference type="InterPro" id="IPR001460">
    <property type="entry name" value="PCN-bd_Tpept"/>
</dbReference>
<dbReference type="PANTHER" id="PTHR30627">
    <property type="entry name" value="PEPTIDOGLYCAN D,D-TRANSPEPTIDASE"/>
    <property type="match status" value="1"/>
</dbReference>
<gene>
    <name evidence="9" type="ORF">CWS01_18490</name>
</gene>
<dbReference type="AlphaFoldDB" id="A0A2N0YXZ8"/>
<dbReference type="Gene3D" id="3.90.1310.10">
    <property type="entry name" value="Penicillin-binding protein 2a (Domain 2)"/>
    <property type="match status" value="1"/>
</dbReference>
<dbReference type="InterPro" id="IPR036138">
    <property type="entry name" value="PBP_dimer_sf"/>
</dbReference>
<feature type="domain" description="PASTA" evidence="8">
    <location>
        <begin position="598"/>
        <end position="658"/>
    </location>
</feature>
<dbReference type="SUPFAM" id="SSF56601">
    <property type="entry name" value="beta-lactamase/transpeptidase-like"/>
    <property type="match status" value="1"/>
</dbReference>
<dbReference type="InterPro" id="IPR005311">
    <property type="entry name" value="PBP_dimer"/>
</dbReference>
<dbReference type="Gene3D" id="3.40.710.10">
    <property type="entry name" value="DD-peptidase/beta-lactamase superfamily"/>
    <property type="match status" value="1"/>
</dbReference>
<dbReference type="Proteomes" id="UP000233375">
    <property type="component" value="Unassembled WGS sequence"/>
</dbReference>
<keyword evidence="7" id="KW-1133">Transmembrane helix</keyword>
<evidence type="ECO:0000313" key="10">
    <source>
        <dbReference type="Proteomes" id="UP000233375"/>
    </source>
</evidence>
<dbReference type="CDD" id="cd06576">
    <property type="entry name" value="PASTA_Pbp2x-like_1"/>
    <property type="match status" value="1"/>
</dbReference>
<accession>A0A2N0YXZ8</accession>
<comment type="subcellular location">
    <subcellularLocation>
        <location evidence="1">Membrane</location>
    </subcellularLocation>
</comment>
<dbReference type="SUPFAM" id="SSF54184">
    <property type="entry name" value="Penicillin-binding protein 2x (pbp-2x), c-terminal domain"/>
    <property type="match status" value="2"/>
</dbReference>
<evidence type="ECO:0000259" key="8">
    <source>
        <dbReference type="PROSITE" id="PS51178"/>
    </source>
</evidence>
<dbReference type="Pfam" id="PF03717">
    <property type="entry name" value="PBP_dimer"/>
    <property type="match status" value="1"/>
</dbReference>
<keyword evidence="7" id="KW-0812">Transmembrane</keyword>
<evidence type="ECO:0000313" key="9">
    <source>
        <dbReference type="EMBL" id="PKG22133.1"/>
    </source>
</evidence>
<dbReference type="GO" id="GO:0008658">
    <property type="term" value="F:penicillin binding"/>
    <property type="evidence" value="ECO:0007669"/>
    <property type="project" value="InterPro"/>
</dbReference>